<evidence type="ECO:0000256" key="1">
    <source>
        <dbReference type="ARBA" id="ARBA00022729"/>
    </source>
</evidence>
<organism evidence="5 6">
    <name type="scientific">Eubucco bourcierii</name>
    <name type="common">red-headed barbet</name>
    <dbReference type="NCBI Taxonomy" id="91767"/>
    <lineage>
        <taxon>Eukaryota</taxon>
        <taxon>Metazoa</taxon>
        <taxon>Chordata</taxon>
        <taxon>Craniata</taxon>
        <taxon>Vertebrata</taxon>
        <taxon>Euteleostomi</taxon>
        <taxon>Archelosauria</taxon>
        <taxon>Archosauria</taxon>
        <taxon>Dinosauria</taxon>
        <taxon>Saurischia</taxon>
        <taxon>Theropoda</taxon>
        <taxon>Coelurosauria</taxon>
        <taxon>Aves</taxon>
        <taxon>Neognathae</taxon>
        <taxon>Neoaves</taxon>
        <taxon>Telluraves</taxon>
        <taxon>Coraciimorphae</taxon>
        <taxon>Piciformes</taxon>
        <taxon>Ramphastidae</taxon>
        <taxon>Eubucco</taxon>
    </lineage>
</organism>
<proteinExistence type="predicted"/>
<dbReference type="SMART" id="SM00409">
    <property type="entry name" value="IG"/>
    <property type="match status" value="2"/>
</dbReference>
<dbReference type="Proteomes" id="UP000583613">
    <property type="component" value="Unassembled WGS sequence"/>
</dbReference>
<reference evidence="5 6" key="1">
    <citation type="submission" date="2019-09" db="EMBL/GenBank/DDBJ databases">
        <title>Bird 10,000 Genomes (B10K) Project - Family phase.</title>
        <authorList>
            <person name="Zhang G."/>
        </authorList>
    </citation>
    <scope>NUCLEOTIDE SEQUENCE [LARGE SCALE GENOMIC DNA]</scope>
    <source>
        <strain evidence="5">B10K-DU-001-04</strain>
        <tissue evidence="5">Muscle</tissue>
    </source>
</reference>
<feature type="domain" description="Ig-like" evidence="4">
    <location>
        <begin position="3"/>
        <end position="70"/>
    </location>
</feature>
<comment type="caution">
    <text evidence="5">The sequence shown here is derived from an EMBL/GenBank/DDBJ whole genome shotgun (WGS) entry which is preliminary data.</text>
</comment>
<dbReference type="PANTHER" id="PTHR11738">
    <property type="entry name" value="MHC CLASS I NK CELL RECEPTOR"/>
    <property type="match status" value="1"/>
</dbReference>
<evidence type="ECO:0000256" key="3">
    <source>
        <dbReference type="ARBA" id="ARBA00023319"/>
    </source>
</evidence>
<dbReference type="FunFam" id="2.60.40.10:FF:000049">
    <property type="entry name" value="Leukocyte immunoglobulin-like receptor subfamily B member 1"/>
    <property type="match status" value="1"/>
</dbReference>
<dbReference type="SUPFAM" id="SSF48726">
    <property type="entry name" value="Immunoglobulin"/>
    <property type="match status" value="2"/>
</dbReference>
<dbReference type="Gene3D" id="2.60.40.10">
    <property type="entry name" value="Immunoglobulins"/>
    <property type="match status" value="2"/>
</dbReference>
<dbReference type="PANTHER" id="PTHR11738:SF186">
    <property type="entry name" value="OSTEOCLAST-ASSOCIATED IMMUNOGLOBULIN-LIKE RECEPTOR"/>
    <property type="match status" value="1"/>
</dbReference>
<dbReference type="InterPro" id="IPR050412">
    <property type="entry name" value="Ig-like_Receptors_ImmuneReg"/>
</dbReference>
<dbReference type="GO" id="GO:0002764">
    <property type="term" value="P:immune response-regulating signaling pathway"/>
    <property type="evidence" value="ECO:0007669"/>
    <property type="project" value="TreeGrafter"/>
</dbReference>
<keyword evidence="3" id="KW-0393">Immunoglobulin domain</keyword>
<dbReference type="InterPro" id="IPR036179">
    <property type="entry name" value="Ig-like_dom_sf"/>
</dbReference>
<evidence type="ECO:0000313" key="6">
    <source>
        <dbReference type="Proteomes" id="UP000583613"/>
    </source>
</evidence>
<keyword evidence="2" id="KW-1015">Disulfide bond</keyword>
<feature type="non-terminal residue" evidence="5">
    <location>
        <position position="186"/>
    </location>
</feature>
<dbReference type="InterPro" id="IPR007110">
    <property type="entry name" value="Ig-like_dom"/>
</dbReference>
<dbReference type="AlphaFoldDB" id="A0A7K8XY07"/>
<evidence type="ECO:0000259" key="4">
    <source>
        <dbReference type="PROSITE" id="PS50835"/>
    </source>
</evidence>
<protein>
    <submittedName>
        <fullName evidence="5">IGSF1 protein</fullName>
    </submittedName>
</protein>
<keyword evidence="6" id="KW-1185">Reference proteome</keyword>
<dbReference type="InterPro" id="IPR003599">
    <property type="entry name" value="Ig_sub"/>
</dbReference>
<gene>
    <name evidence="5" type="primary">Igsf1</name>
    <name evidence="5" type="ORF">EUBBOU_R13134</name>
</gene>
<evidence type="ECO:0000256" key="2">
    <source>
        <dbReference type="ARBA" id="ARBA00023157"/>
    </source>
</evidence>
<keyword evidence="1" id="KW-0732">Signal</keyword>
<name>A0A7K8XY07_9PICI</name>
<dbReference type="OrthoDB" id="9808644at2759"/>
<dbReference type="EMBL" id="VWZE01021054">
    <property type="protein sequence ID" value="NXF95859.1"/>
    <property type="molecule type" value="Genomic_DNA"/>
</dbReference>
<dbReference type="InterPro" id="IPR013783">
    <property type="entry name" value="Ig-like_fold"/>
</dbReference>
<sequence>GAPTVSIFLKPPGVISPGGSTTICCSCQCANGHFVLYKNSQQLHALELHGSRAEFTISNASWGDAGAYSCHYLVGGTLLAYSEELDVMVQELLLPAPALSVLPGQEVVAGAAVALRCSPHLPCARCLLYLEGQSRVPSVLSQHQEAFNISHAREADGGRYSCQCFALVNGSFRWSAASESLELVVR</sequence>
<feature type="non-terminal residue" evidence="5">
    <location>
        <position position="1"/>
    </location>
</feature>
<evidence type="ECO:0000313" key="5">
    <source>
        <dbReference type="EMBL" id="NXF95859.1"/>
    </source>
</evidence>
<dbReference type="PROSITE" id="PS50835">
    <property type="entry name" value="IG_LIKE"/>
    <property type="match status" value="1"/>
</dbReference>
<accession>A0A7K8XY07</accession>